<gene>
    <name evidence="1" type="ORF">GDO81_028114</name>
</gene>
<evidence type="ECO:0000313" key="2">
    <source>
        <dbReference type="Proteomes" id="UP000824782"/>
    </source>
</evidence>
<name>A0AAV6ZGW8_ENGPU</name>
<proteinExistence type="predicted"/>
<dbReference type="EMBL" id="WNYA01000693">
    <property type="protein sequence ID" value="KAG8547518.1"/>
    <property type="molecule type" value="Genomic_DNA"/>
</dbReference>
<sequence>MCSAGHWLQIYNQYPPEMKMSCKSAHLALYRSAIMWVTTSGYVPTTRAPSPAGCRVSTTGSASCICSAISACSTTAPAAPPAPHAHHYAWPSTYGYESAITQMCQATARDPPLVHLQEI</sequence>
<keyword evidence="2" id="KW-1185">Reference proteome</keyword>
<organism evidence="1 2">
    <name type="scientific">Engystomops pustulosus</name>
    <name type="common">Tungara frog</name>
    <name type="synonym">Physalaemus pustulosus</name>
    <dbReference type="NCBI Taxonomy" id="76066"/>
    <lineage>
        <taxon>Eukaryota</taxon>
        <taxon>Metazoa</taxon>
        <taxon>Chordata</taxon>
        <taxon>Craniata</taxon>
        <taxon>Vertebrata</taxon>
        <taxon>Euteleostomi</taxon>
        <taxon>Amphibia</taxon>
        <taxon>Batrachia</taxon>
        <taxon>Anura</taxon>
        <taxon>Neobatrachia</taxon>
        <taxon>Hyloidea</taxon>
        <taxon>Leptodactylidae</taxon>
        <taxon>Leiuperinae</taxon>
        <taxon>Engystomops</taxon>
    </lineage>
</organism>
<reference evidence="1" key="1">
    <citation type="thesis" date="2020" institute="ProQuest LLC" country="789 East Eisenhower Parkway, Ann Arbor, MI, USA">
        <title>Comparative Genomics and Chromosome Evolution.</title>
        <authorList>
            <person name="Mudd A.B."/>
        </authorList>
    </citation>
    <scope>NUCLEOTIDE SEQUENCE</scope>
    <source>
        <strain evidence="1">237g6f4</strain>
        <tissue evidence="1">Blood</tissue>
    </source>
</reference>
<dbReference type="Proteomes" id="UP000824782">
    <property type="component" value="Unassembled WGS sequence"/>
</dbReference>
<evidence type="ECO:0000313" key="1">
    <source>
        <dbReference type="EMBL" id="KAG8547518.1"/>
    </source>
</evidence>
<accession>A0AAV6ZGW8</accession>
<comment type="caution">
    <text evidence="1">The sequence shown here is derived from an EMBL/GenBank/DDBJ whole genome shotgun (WGS) entry which is preliminary data.</text>
</comment>
<dbReference type="AlphaFoldDB" id="A0AAV6ZGW8"/>
<protein>
    <submittedName>
        <fullName evidence="1">Uncharacterized protein</fullName>
    </submittedName>
</protein>